<dbReference type="EMBL" id="JACBZS010000001">
    <property type="protein sequence ID" value="NYI70856.1"/>
    <property type="molecule type" value="Genomic_DNA"/>
</dbReference>
<evidence type="ECO:0000256" key="1">
    <source>
        <dbReference type="SAM" id="SignalP"/>
    </source>
</evidence>
<accession>A0A7Z0D8F1</accession>
<sequence length="178" mass="18554">MTSPEDQQRTSLRVWSRRAVLAVGLAALVPGRASAATGVRVGDLSMIIPPSVSQVDDPALGAGWQWQGVAGRPEQPSMIILARADLPSIDAREVLAALLSTGIAGGVPVAHTPPEPRSMPGGKQVRTVLTLAGRRPYRGAMLITTRDEPPAGVVVVLGDDSLTAQSIDAVLESVQWVG</sequence>
<dbReference type="RefSeq" id="WP_179444758.1">
    <property type="nucleotide sequence ID" value="NZ_JACBZS010000001.1"/>
</dbReference>
<keyword evidence="3" id="KW-1185">Reference proteome</keyword>
<feature type="signal peptide" evidence="1">
    <location>
        <begin position="1"/>
        <end position="35"/>
    </location>
</feature>
<reference evidence="2 3" key="1">
    <citation type="submission" date="2020-07" db="EMBL/GenBank/DDBJ databases">
        <title>Sequencing the genomes of 1000 actinobacteria strains.</title>
        <authorList>
            <person name="Klenk H.-P."/>
        </authorList>
    </citation>
    <scope>NUCLEOTIDE SEQUENCE [LARGE SCALE GENOMIC DNA]</scope>
    <source>
        <strain evidence="2 3">DSM 103164</strain>
    </source>
</reference>
<proteinExistence type="predicted"/>
<name>A0A7Z0D8F1_9ACTN</name>
<dbReference type="Proteomes" id="UP000527616">
    <property type="component" value="Unassembled WGS sequence"/>
</dbReference>
<evidence type="ECO:0000313" key="2">
    <source>
        <dbReference type="EMBL" id="NYI70856.1"/>
    </source>
</evidence>
<organism evidence="2 3">
    <name type="scientific">Naumannella cuiyingiana</name>
    <dbReference type="NCBI Taxonomy" id="1347891"/>
    <lineage>
        <taxon>Bacteria</taxon>
        <taxon>Bacillati</taxon>
        <taxon>Actinomycetota</taxon>
        <taxon>Actinomycetes</taxon>
        <taxon>Propionibacteriales</taxon>
        <taxon>Propionibacteriaceae</taxon>
        <taxon>Naumannella</taxon>
    </lineage>
</organism>
<gene>
    <name evidence="2" type="ORF">GGQ54_001416</name>
</gene>
<protein>
    <submittedName>
        <fullName evidence="2">Uncharacterized protein</fullName>
    </submittedName>
</protein>
<feature type="chain" id="PRO_5031039726" evidence="1">
    <location>
        <begin position="36"/>
        <end position="178"/>
    </location>
</feature>
<dbReference type="AlphaFoldDB" id="A0A7Z0D8F1"/>
<keyword evidence="1" id="KW-0732">Signal</keyword>
<comment type="caution">
    <text evidence="2">The sequence shown here is derived from an EMBL/GenBank/DDBJ whole genome shotgun (WGS) entry which is preliminary data.</text>
</comment>
<evidence type="ECO:0000313" key="3">
    <source>
        <dbReference type="Proteomes" id="UP000527616"/>
    </source>
</evidence>